<evidence type="ECO:0000313" key="3">
    <source>
        <dbReference type="EMBL" id="MBA0973024.1"/>
    </source>
</evidence>
<proteinExistence type="inferred from homology"/>
<dbReference type="InterPro" id="IPR002053">
    <property type="entry name" value="Glyco_hydro_25"/>
</dbReference>
<comment type="similarity">
    <text evidence="1">Belongs to the glycosyl hydrolase 25 family.</text>
</comment>
<evidence type="ECO:0000313" key="4">
    <source>
        <dbReference type="Proteomes" id="UP000571857"/>
    </source>
</evidence>
<reference evidence="3 4" key="1">
    <citation type="submission" date="2020-06" db="EMBL/GenBank/DDBJ databases">
        <title>Crossreactivity between MHC class I-restricted antigens from cancer cells and an enterococcal bacteriophage.</title>
        <authorList>
            <person name="Fluckiger A."/>
            <person name="Daillere R."/>
            <person name="Sassi M."/>
            <person name="Cattoir V."/>
            <person name="Kroemer G."/>
            <person name="Zitvogel L."/>
        </authorList>
    </citation>
    <scope>NUCLEOTIDE SEQUENCE [LARGE SCALE GENOMIC DNA]</scope>
    <source>
        <strain evidence="3 4">EG4</strain>
    </source>
</reference>
<protein>
    <submittedName>
        <fullName evidence="3">Glycoside hydrolase family 25</fullName>
    </submittedName>
</protein>
<dbReference type="Proteomes" id="UP000571857">
    <property type="component" value="Unassembled WGS sequence"/>
</dbReference>
<feature type="domain" description="SH3b" evidence="2">
    <location>
        <begin position="228"/>
        <end position="297"/>
    </location>
</feature>
<organism evidence="3 4">
    <name type="scientific">Enterococcus gallinarum</name>
    <dbReference type="NCBI Taxonomy" id="1353"/>
    <lineage>
        <taxon>Bacteria</taxon>
        <taxon>Bacillati</taxon>
        <taxon>Bacillota</taxon>
        <taxon>Bacilli</taxon>
        <taxon>Lactobacillales</taxon>
        <taxon>Enterococcaceae</taxon>
        <taxon>Enterococcus</taxon>
    </lineage>
</organism>
<evidence type="ECO:0000256" key="1">
    <source>
        <dbReference type="ARBA" id="ARBA00010646"/>
    </source>
</evidence>
<dbReference type="PANTHER" id="PTHR34135:SF1">
    <property type="entry name" value="GLYCOSYL HYDROLASE FAMILY 25"/>
    <property type="match status" value="1"/>
</dbReference>
<dbReference type="Gene3D" id="2.30.30.40">
    <property type="entry name" value="SH3 Domains"/>
    <property type="match status" value="1"/>
</dbReference>
<dbReference type="InterPro" id="IPR017853">
    <property type="entry name" value="GH"/>
</dbReference>
<accession>A0ABD4HPK9</accession>
<dbReference type="SUPFAM" id="SSF51445">
    <property type="entry name" value="(Trans)glycosidases"/>
    <property type="match status" value="1"/>
</dbReference>
<dbReference type="PROSITE" id="PS51781">
    <property type="entry name" value="SH3B"/>
    <property type="match status" value="1"/>
</dbReference>
<dbReference type="PROSITE" id="PS51904">
    <property type="entry name" value="GLYCOSYL_HYDROL_F25_2"/>
    <property type="match status" value="1"/>
</dbReference>
<comment type="caution">
    <text evidence="3">The sequence shown here is derived from an EMBL/GenBank/DDBJ whole genome shotgun (WGS) entry which is preliminary data.</text>
</comment>
<dbReference type="InterPro" id="IPR003646">
    <property type="entry name" value="SH3-like_bac-type"/>
</dbReference>
<evidence type="ECO:0000259" key="2">
    <source>
        <dbReference type="PROSITE" id="PS51781"/>
    </source>
</evidence>
<dbReference type="GO" id="GO:0016787">
    <property type="term" value="F:hydrolase activity"/>
    <property type="evidence" value="ECO:0007669"/>
    <property type="project" value="UniProtKB-KW"/>
</dbReference>
<dbReference type="AlphaFoldDB" id="A0ABD4HPK9"/>
<dbReference type="Gene3D" id="3.20.20.80">
    <property type="entry name" value="Glycosidases"/>
    <property type="match status" value="1"/>
</dbReference>
<name>A0ABD4HPK9_ENTGA</name>
<dbReference type="SMART" id="SM00287">
    <property type="entry name" value="SH3b"/>
    <property type="match status" value="1"/>
</dbReference>
<dbReference type="PANTHER" id="PTHR34135">
    <property type="entry name" value="LYSOZYME"/>
    <property type="match status" value="1"/>
</dbReference>
<dbReference type="Pfam" id="PF01183">
    <property type="entry name" value="Glyco_hydro_25"/>
    <property type="match status" value="1"/>
</dbReference>
<sequence length="300" mass="33458">MIKMSNPTPVILDISEWQTPNTINYDKLASAIDGVIVRIQYGSRYIDKHYKTHIVEFQKRGVPVAVYAWVRGVSNSDMEKEATDFYNRAKAYNPTFWWLDVEEKSMSDMRTGIEKYRAKLKSLGAKKVGAYIANHLYSSFNLDTSKFDGIWIPTYGSNNGQYNGSNPTATSNYDIHQYTSNGKLSGYSGPLDLNRIVRKGFEYFFGNSSTGANADNGSSSNSTTGGKIKMKTITLKDNVNLRVSANTNSKIIATLKKGSKVEFNDIVTGSGYIWGVQPRTDSYKKGYIAIGKISDWGNIL</sequence>
<dbReference type="CDD" id="cd06523">
    <property type="entry name" value="GH25_PlyB-like"/>
    <property type="match status" value="1"/>
</dbReference>
<dbReference type="EMBL" id="JABXJK010000059">
    <property type="protein sequence ID" value="MBA0973024.1"/>
    <property type="molecule type" value="Genomic_DNA"/>
</dbReference>
<gene>
    <name evidence="3" type="ORF">HWH42_10605</name>
</gene>
<keyword evidence="3" id="KW-0378">Hydrolase</keyword>